<dbReference type="OrthoDB" id="119905at2"/>
<name>A0A246JCV7_9BURK</name>
<evidence type="ECO:0000313" key="3">
    <source>
        <dbReference type="Proteomes" id="UP000197468"/>
    </source>
</evidence>
<dbReference type="EMBL" id="NIOF01000005">
    <property type="protein sequence ID" value="OWQ90473.1"/>
    <property type="molecule type" value="Genomic_DNA"/>
</dbReference>
<organism evidence="2 3">
    <name type="scientific">Roseateles aquatilis</name>
    <dbReference type="NCBI Taxonomy" id="431061"/>
    <lineage>
        <taxon>Bacteria</taxon>
        <taxon>Pseudomonadati</taxon>
        <taxon>Pseudomonadota</taxon>
        <taxon>Betaproteobacteria</taxon>
        <taxon>Burkholderiales</taxon>
        <taxon>Sphaerotilaceae</taxon>
        <taxon>Roseateles</taxon>
    </lineage>
</organism>
<proteinExistence type="predicted"/>
<gene>
    <name evidence="2" type="ORF">CDN99_14090</name>
</gene>
<evidence type="ECO:0000313" key="2">
    <source>
        <dbReference type="EMBL" id="OWQ90473.1"/>
    </source>
</evidence>
<reference evidence="2 3" key="1">
    <citation type="journal article" date="2008" name="Int. J. Syst. Evol. Microbiol.">
        <title>Description of Roseateles aquatilis sp. nov. and Roseateles terrae sp. nov., in the class Betaproteobacteria, and emended description of the genus Roseateles.</title>
        <authorList>
            <person name="Gomila M."/>
            <person name="Bowien B."/>
            <person name="Falsen E."/>
            <person name="Moore E.R."/>
            <person name="Lalucat J."/>
        </authorList>
    </citation>
    <scope>NUCLEOTIDE SEQUENCE [LARGE SCALE GENOMIC DNA]</scope>
    <source>
        <strain evidence="2 3">CCUG 48205</strain>
    </source>
</reference>
<accession>A0A246JCV7</accession>
<keyword evidence="3" id="KW-1185">Reference proteome</keyword>
<feature type="chain" id="PRO_5012941813" evidence="1">
    <location>
        <begin position="33"/>
        <end position="186"/>
    </location>
</feature>
<protein>
    <submittedName>
        <fullName evidence="2">Uncharacterized protein</fullName>
    </submittedName>
</protein>
<dbReference type="Proteomes" id="UP000197468">
    <property type="component" value="Unassembled WGS sequence"/>
</dbReference>
<sequence>MSGHPVAKPAFPAATRLSLLLGAATIALGACAQPAPPPPPASEGFSAGVTFDAKDDGANLDVPLYPGATPYKERGEDKSSVRMDLWGGLFGMQLAAGKFQSGDDADRVARFYRKALARYGTLLDCGDLQAPRGKAKDGGPLTCEDDKPEPGGQLYKVGLPKNFRVVAVKPLKDGTTRIDVARVRFR</sequence>
<keyword evidence="1" id="KW-0732">Signal</keyword>
<feature type="signal peptide" evidence="1">
    <location>
        <begin position="1"/>
        <end position="32"/>
    </location>
</feature>
<comment type="caution">
    <text evidence="2">The sequence shown here is derived from an EMBL/GenBank/DDBJ whole genome shotgun (WGS) entry which is preliminary data.</text>
</comment>
<dbReference type="RefSeq" id="WP_088385494.1">
    <property type="nucleotide sequence ID" value="NZ_NIOF01000005.1"/>
</dbReference>
<dbReference type="AlphaFoldDB" id="A0A246JCV7"/>
<evidence type="ECO:0000256" key="1">
    <source>
        <dbReference type="SAM" id="SignalP"/>
    </source>
</evidence>